<dbReference type="EMBL" id="JABELX010000011">
    <property type="protein sequence ID" value="NNH73707.1"/>
    <property type="molecule type" value="Genomic_DNA"/>
</dbReference>
<protein>
    <recommendedName>
        <fullName evidence="2">MobA/VirD2-like nuclease domain-containing protein</fullName>
    </recommendedName>
</protein>
<feature type="domain" description="MobA/VirD2-like nuclease" evidence="2">
    <location>
        <begin position="95"/>
        <end position="191"/>
    </location>
</feature>
<evidence type="ECO:0000256" key="1">
    <source>
        <dbReference type="SAM" id="MobiDB-lite"/>
    </source>
</evidence>
<evidence type="ECO:0000259" key="2">
    <source>
        <dbReference type="Pfam" id="PF03432"/>
    </source>
</evidence>
<name>A0A849CCD6_9NOCA</name>
<keyword evidence="4" id="KW-1185">Reference proteome</keyword>
<reference evidence="3 4" key="1">
    <citation type="submission" date="2020-05" db="EMBL/GenBank/DDBJ databases">
        <title>MicrobeNet Type strains.</title>
        <authorList>
            <person name="Nicholson A.C."/>
        </authorList>
    </citation>
    <scope>NUCLEOTIDE SEQUENCE [LARGE SCALE GENOMIC DNA]</scope>
    <source>
        <strain evidence="3 4">JCM 3224</strain>
    </source>
</reference>
<dbReference type="Proteomes" id="UP000586827">
    <property type="component" value="Unassembled WGS sequence"/>
</dbReference>
<accession>A0A849CCD6</accession>
<feature type="region of interest" description="Disordered" evidence="1">
    <location>
        <begin position="512"/>
        <end position="548"/>
    </location>
</feature>
<evidence type="ECO:0000313" key="3">
    <source>
        <dbReference type="EMBL" id="NNH73707.1"/>
    </source>
</evidence>
<gene>
    <name evidence="3" type="ORF">HLB23_28290</name>
</gene>
<sequence>MGGLLAYLVGPGRADEHRFPHLVAGDETVTTDYPVGAELSPVQALSIARRLDRARRLFGVEVGVPNYLRDEDGRVRLDDRGRKLKDPARPLTPGHVWHCSLSLRADEGQLGDETWGRIAEGFMTKMGFTADGSGRSPARWVAVRHGLSTGGNDHIHIVASAVRDDGTKVDLWRDEKRSQRAAGELEQEFGLQVLESRHSGIGTRGLTRAELPTTPERTAQEPARWRIERVVRACAVASREEGEFVRRLRQENLIVLPRYAHGDTSVVMGYAVAEPTRSRGRLVYYGGGRLASDLTLPALRNEWDASPALDAEAVAEWRAAHRNRPPVNPDGVEAVPVDAAEVGRAAQDLQWWNRYLAQIPLDDHDQWARAAARTAGVMAAWSVRTETTPGPLATAARALAKSAQRPAHTRWHKPARTLTAGGAALIMLQTRQQSSSASYHLVLAQLTRAAHAVRDAHTAMGDLHRAAELDRVMRSELVAVHARYTPAPADHDRQLSAQMQRVIDGAIEFGPVASVESSHPPPTTPHDDRPHHDQEHGLDQSEDYGHQR</sequence>
<comment type="caution">
    <text evidence="3">The sequence shown here is derived from an EMBL/GenBank/DDBJ whole genome shotgun (WGS) entry which is preliminary data.</text>
</comment>
<dbReference type="AlphaFoldDB" id="A0A849CCD6"/>
<evidence type="ECO:0000313" key="4">
    <source>
        <dbReference type="Proteomes" id="UP000586827"/>
    </source>
</evidence>
<feature type="compositionally biased region" description="Basic and acidic residues" evidence="1">
    <location>
        <begin position="525"/>
        <end position="548"/>
    </location>
</feature>
<dbReference type="RefSeq" id="WP_157552338.1">
    <property type="nucleotide sequence ID" value="NZ_JABELX010000011.1"/>
</dbReference>
<organism evidence="3 4">
    <name type="scientific">Nocardia uniformis</name>
    <dbReference type="NCBI Taxonomy" id="53432"/>
    <lineage>
        <taxon>Bacteria</taxon>
        <taxon>Bacillati</taxon>
        <taxon>Actinomycetota</taxon>
        <taxon>Actinomycetes</taxon>
        <taxon>Mycobacteriales</taxon>
        <taxon>Nocardiaceae</taxon>
        <taxon>Nocardia</taxon>
    </lineage>
</organism>
<dbReference type="InterPro" id="IPR005094">
    <property type="entry name" value="Endonuclease_MobA/VirD2"/>
</dbReference>
<proteinExistence type="predicted"/>
<dbReference type="Pfam" id="PF03432">
    <property type="entry name" value="Relaxase"/>
    <property type="match status" value="1"/>
</dbReference>